<dbReference type="GO" id="GO:0016020">
    <property type="term" value="C:membrane"/>
    <property type="evidence" value="ECO:0007669"/>
    <property type="project" value="UniProtKB-SubCell"/>
</dbReference>
<comment type="caution">
    <text evidence="6">The sequence shown here is derived from an EMBL/GenBank/DDBJ whole genome shotgun (WGS) entry which is preliminary data.</text>
</comment>
<comment type="subcellular location">
    <subcellularLocation>
        <location evidence="1">Membrane</location>
    </subcellularLocation>
</comment>
<reference evidence="6 7" key="1">
    <citation type="journal article" date="2012" name="J. Bacteriol.">
        <title>Genome sequence of Mycobacterium hassiacum DSM 44199, a rare source of heat-stable mycobacterial proteins.</title>
        <authorList>
            <person name="Tiago I."/>
            <person name="Maranha A."/>
            <person name="Mendes V."/>
            <person name="Alarico S."/>
            <person name="Moynihan P.J."/>
            <person name="Clarke A.J."/>
            <person name="Macedo-Ribeiro S."/>
            <person name="Pereira P.J."/>
            <person name="Empadinhas N."/>
        </authorList>
    </citation>
    <scope>NUCLEOTIDE SEQUENCE [LARGE SCALE GENOMIC DNA]</scope>
    <source>
        <strain evidence="7">DSM 44199 / CIP 105218 / JCM 12690 / 3849</strain>
    </source>
</reference>
<name>K5BCM9_MYCHD</name>
<evidence type="ECO:0000313" key="6">
    <source>
        <dbReference type="EMBL" id="EKF21687.1"/>
    </source>
</evidence>
<keyword evidence="2 4" id="KW-0472">Membrane</keyword>
<sequence>MADDEDLTAEKATESGGDGEAADDAESASTPTEVTDSPASPQTPAESEDSGSGSAAGSEGEKDTAPTAETDAAKRGVSHVVLVAILGVVLVLGLGGLTGWLGYQAYQAKKAEEQRNLFVSVARQGAVNLTTINHETAEQDVQRILESATGTFYDDFQARSQPFVQVVKQAQAKSEGSVTEAALESEDGNAGQVLVAVTVKTSNAGAPEQQPRYWRMRLTVEKIGDEAKVSNVEFVP</sequence>
<keyword evidence="7" id="KW-1185">Reference proteome</keyword>
<proteinExistence type="predicted"/>
<accession>K5BCM9</accession>
<feature type="domain" description="Ancillary SecYEG translocon subunit/Cell division coordinator CpoB TPR" evidence="5">
    <location>
        <begin position="86"/>
        <end position="190"/>
    </location>
</feature>
<evidence type="ECO:0000313" key="7">
    <source>
        <dbReference type="Proteomes" id="UP000006265"/>
    </source>
</evidence>
<protein>
    <recommendedName>
        <fullName evidence="5">Ancillary SecYEG translocon subunit/Cell division coordinator CpoB TPR domain-containing protein</fullName>
    </recommendedName>
</protein>
<dbReference type="RefSeq" id="WP_005631682.1">
    <property type="nucleotide sequence ID" value="NZ_AMRA01000123.1"/>
</dbReference>
<dbReference type="Pfam" id="PF09976">
    <property type="entry name" value="TPR_21"/>
    <property type="match status" value="1"/>
</dbReference>
<evidence type="ECO:0000256" key="2">
    <source>
        <dbReference type="ARBA" id="ARBA00023136"/>
    </source>
</evidence>
<dbReference type="PATRIC" id="fig|1122247.3.peg.4245"/>
<dbReference type="eggNOG" id="ENOG503303V">
    <property type="taxonomic scope" value="Bacteria"/>
</dbReference>
<dbReference type="PANTHER" id="PTHR37042:SF4">
    <property type="entry name" value="OUTER MEMBRANE PROTEIN RV1973"/>
    <property type="match status" value="1"/>
</dbReference>
<dbReference type="PANTHER" id="PTHR37042">
    <property type="entry name" value="OUTER MEMBRANE PROTEIN RV1973"/>
    <property type="match status" value="1"/>
</dbReference>
<dbReference type="EMBL" id="AMRA01000123">
    <property type="protein sequence ID" value="EKF21687.1"/>
    <property type="molecule type" value="Genomic_DNA"/>
</dbReference>
<dbReference type="AlphaFoldDB" id="K5BCM9"/>
<feature type="compositionally biased region" description="Polar residues" evidence="3">
    <location>
        <begin position="30"/>
        <end position="44"/>
    </location>
</feature>
<evidence type="ECO:0000259" key="5">
    <source>
        <dbReference type="Pfam" id="PF09976"/>
    </source>
</evidence>
<dbReference type="InterPro" id="IPR018704">
    <property type="entry name" value="SecYEG/CpoB_TPR"/>
</dbReference>
<keyword evidence="4" id="KW-1133">Transmembrane helix</keyword>
<organism evidence="6 7">
    <name type="scientific">Mycolicibacterium hassiacum (strain DSM 44199 / CIP 105218 / JCM 12690 / 3849)</name>
    <name type="common">Mycobacterium hassiacum</name>
    <dbReference type="NCBI Taxonomy" id="1122247"/>
    <lineage>
        <taxon>Bacteria</taxon>
        <taxon>Bacillati</taxon>
        <taxon>Actinomycetota</taxon>
        <taxon>Actinomycetes</taxon>
        <taxon>Mycobacteriales</taxon>
        <taxon>Mycobacteriaceae</taxon>
        <taxon>Mycolicibacterium</taxon>
    </lineage>
</organism>
<evidence type="ECO:0000256" key="3">
    <source>
        <dbReference type="SAM" id="MobiDB-lite"/>
    </source>
</evidence>
<feature type="transmembrane region" description="Helical" evidence="4">
    <location>
        <begin position="80"/>
        <end position="103"/>
    </location>
</feature>
<dbReference type="Proteomes" id="UP000006265">
    <property type="component" value="Unassembled WGS sequence"/>
</dbReference>
<keyword evidence="4" id="KW-0812">Transmembrane</keyword>
<evidence type="ECO:0000256" key="4">
    <source>
        <dbReference type="SAM" id="Phobius"/>
    </source>
</evidence>
<dbReference type="STRING" id="1122247.GCA_000379865_00393"/>
<gene>
    <name evidence="6" type="ORF">C731_4426</name>
</gene>
<dbReference type="OrthoDB" id="4774723at2"/>
<evidence type="ECO:0000256" key="1">
    <source>
        <dbReference type="ARBA" id="ARBA00004370"/>
    </source>
</evidence>
<feature type="region of interest" description="Disordered" evidence="3">
    <location>
        <begin position="1"/>
        <end position="68"/>
    </location>
</feature>